<keyword evidence="2" id="KW-1185">Reference proteome</keyword>
<comment type="caution">
    <text evidence="1">The sequence shown here is derived from an EMBL/GenBank/DDBJ whole genome shotgun (WGS) entry which is preliminary data.</text>
</comment>
<gene>
    <name evidence="1" type="ORF">O1611_g1875</name>
</gene>
<name>A0ACC2JWG1_9PEZI</name>
<dbReference type="EMBL" id="JAPUUL010000235">
    <property type="protein sequence ID" value="KAJ8131746.1"/>
    <property type="molecule type" value="Genomic_DNA"/>
</dbReference>
<protein>
    <submittedName>
        <fullName evidence="1">Uncharacterized protein</fullName>
    </submittedName>
</protein>
<sequence length="276" mass="31890">MRGNMADRYFACPYYLRDHKSYSGCRKYELSRIRDVKQHLSRLHQRPPYCPRCYSTYDNEDARDDHIRTQQCEARAPVAIDGVSDDQQKILRRRANSKQTAEDQWYFVWDTLFPNTLRPDSVYLDKAFSDVMSLLRRYMVTHGVTVTLNCLQAHNAVPWASLGNSTDLAIFQHSIIQEVLEKLFEGMNDFMKGKETQQIVTSNPRPQTLLSSKATSTNDTESPQSRIQEDRRPSLGASSQGSFLGADSESQFDDIFHMLQSEPIAQGQHTEEYMHY</sequence>
<proteinExistence type="predicted"/>
<reference evidence="1" key="1">
    <citation type="submission" date="2022-12" db="EMBL/GenBank/DDBJ databases">
        <title>Genome Sequence of Lasiodiplodia mahajangana.</title>
        <authorList>
            <person name="Buettner E."/>
        </authorList>
    </citation>
    <scope>NUCLEOTIDE SEQUENCE</scope>
    <source>
        <strain evidence="1">VT137</strain>
    </source>
</reference>
<dbReference type="Proteomes" id="UP001153332">
    <property type="component" value="Unassembled WGS sequence"/>
</dbReference>
<accession>A0ACC2JWG1</accession>
<evidence type="ECO:0000313" key="1">
    <source>
        <dbReference type="EMBL" id="KAJ8131746.1"/>
    </source>
</evidence>
<evidence type="ECO:0000313" key="2">
    <source>
        <dbReference type="Proteomes" id="UP001153332"/>
    </source>
</evidence>
<organism evidence="1 2">
    <name type="scientific">Lasiodiplodia mahajangana</name>
    <dbReference type="NCBI Taxonomy" id="1108764"/>
    <lineage>
        <taxon>Eukaryota</taxon>
        <taxon>Fungi</taxon>
        <taxon>Dikarya</taxon>
        <taxon>Ascomycota</taxon>
        <taxon>Pezizomycotina</taxon>
        <taxon>Dothideomycetes</taxon>
        <taxon>Dothideomycetes incertae sedis</taxon>
        <taxon>Botryosphaeriales</taxon>
        <taxon>Botryosphaeriaceae</taxon>
        <taxon>Lasiodiplodia</taxon>
    </lineage>
</organism>